<dbReference type="EMBL" id="KN833946">
    <property type="protein sequence ID" value="KIK14275.1"/>
    <property type="molecule type" value="Genomic_DNA"/>
</dbReference>
<gene>
    <name evidence="1" type="ORF">PISMIDRAFT_25427</name>
</gene>
<dbReference type="AlphaFoldDB" id="A0A0C9XPH0"/>
<accession>A0A0C9XPH0</accession>
<sequence length="168" mass="19088">MTREWLPIAWSIQQWPSLWSMTVNWYEGREVGARQSLICRERSNWEGKSFLSRGRRVAGRKKARAKPGAAATEATAMPVMVPELLPHYRRDIREHQIVLSQTKVIGMGKGDSVEWKESRPIGLGHIPSIQPNGVSVKMNGMLARYPNIGVRRFLATTPNFNMPHDLNV</sequence>
<name>A0A0C9XPH0_9AGAM</name>
<protein>
    <submittedName>
        <fullName evidence="1">Uncharacterized protein</fullName>
    </submittedName>
</protein>
<evidence type="ECO:0000313" key="1">
    <source>
        <dbReference type="EMBL" id="KIK14275.1"/>
    </source>
</evidence>
<organism evidence="1 2">
    <name type="scientific">Pisolithus microcarpus 441</name>
    <dbReference type="NCBI Taxonomy" id="765257"/>
    <lineage>
        <taxon>Eukaryota</taxon>
        <taxon>Fungi</taxon>
        <taxon>Dikarya</taxon>
        <taxon>Basidiomycota</taxon>
        <taxon>Agaricomycotina</taxon>
        <taxon>Agaricomycetes</taxon>
        <taxon>Agaricomycetidae</taxon>
        <taxon>Boletales</taxon>
        <taxon>Sclerodermatineae</taxon>
        <taxon>Pisolithaceae</taxon>
        <taxon>Pisolithus</taxon>
    </lineage>
</organism>
<keyword evidence="2" id="KW-1185">Reference proteome</keyword>
<reference evidence="2" key="2">
    <citation type="submission" date="2015-01" db="EMBL/GenBank/DDBJ databases">
        <title>Evolutionary Origins and Diversification of the Mycorrhizal Mutualists.</title>
        <authorList>
            <consortium name="DOE Joint Genome Institute"/>
            <consortium name="Mycorrhizal Genomics Consortium"/>
            <person name="Kohler A."/>
            <person name="Kuo A."/>
            <person name="Nagy L.G."/>
            <person name="Floudas D."/>
            <person name="Copeland A."/>
            <person name="Barry K.W."/>
            <person name="Cichocki N."/>
            <person name="Veneault-Fourrey C."/>
            <person name="LaButti K."/>
            <person name="Lindquist E.A."/>
            <person name="Lipzen A."/>
            <person name="Lundell T."/>
            <person name="Morin E."/>
            <person name="Murat C."/>
            <person name="Riley R."/>
            <person name="Ohm R."/>
            <person name="Sun H."/>
            <person name="Tunlid A."/>
            <person name="Henrissat B."/>
            <person name="Grigoriev I.V."/>
            <person name="Hibbett D.S."/>
            <person name="Martin F."/>
        </authorList>
    </citation>
    <scope>NUCLEOTIDE SEQUENCE [LARGE SCALE GENOMIC DNA]</scope>
    <source>
        <strain evidence="2">441</strain>
    </source>
</reference>
<evidence type="ECO:0000313" key="2">
    <source>
        <dbReference type="Proteomes" id="UP000054018"/>
    </source>
</evidence>
<dbReference type="HOGENOM" id="CLU_1587165_0_0_1"/>
<proteinExistence type="predicted"/>
<reference evidence="1 2" key="1">
    <citation type="submission" date="2014-04" db="EMBL/GenBank/DDBJ databases">
        <authorList>
            <consortium name="DOE Joint Genome Institute"/>
            <person name="Kuo A."/>
            <person name="Kohler A."/>
            <person name="Costa M.D."/>
            <person name="Nagy L.G."/>
            <person name="Floudas D."/>
            <person name="Copeland A."/>
            <person name="Barry K.W."/>
            <person name="Cichocki N."/>
            <person name="Veneault-Fourrey C."/>
            <person name="LaButti K."/>
            <person name="Lindquist E.A."/>
            <person name="Lipzen A."/>
            <person name="Lundell T."/>
            <person name="Morin E."/>
            <person name="Murat C."/>
            <person name="Sun H."/>
            <person name="Tunlid A."/>
            <person name="Henrissat B."/>
            <person name="Grigoriev I.V."/>
            <person name="Hibbett D.S."/>
            <person name="Martin F."/>
            <person name="Nordberg H.P."/>
            <person name="Cantor M.N."/>
            <person name="Hua S.X."/>
        </authorList>
    </citation>
    <scope>NUCLEOTIDE SEQUENCE [LARGE SCALE GENOMIC DNA]</scope>
    <source>
        <strain evidence="1 2">441</strain>
    </source>
</reference>
<dbReference type="Proteomes" id="UP000054018">
    <property type="component" value="Unassembled WGS sequence"/>
</dbReference>